<dbReference type="InterPro" id="IPR053018">
    <property type="entry name" value="Elsinochrome_Biosynth-Asso"/>
</dbReference>
<dbReference type="AlphaFoldDB" id="A0AAJ0H4L3"/>
<evidence type="ECO:0000313" key="4">
    <source>
        <dbReference type="Proteomes" id="UP001273166"/>
    </source>
</evidence>
<keyword evidence="4" id="KW-1185">Reference proteome</keyword>
<keyword evidence="2" id="KW-0812">Transmembrane</keyword>
<dbReference type="GeneID" id="87885500"/>
<feature type="compositionally biased region" description="Basic and acidic residues" evidence="1">
    <location>
        <begin position="477"/>
        <end position="512"/>
    </location>
</feature>
<dbReference type="EMBL" id="JAUDZG010000001">
    <property type="protein sequence ID" value="KAK3311728.1"/>
    <property type="molecule type" value="Genomic_DNA"/>
</dbReference>
<feature type="region of interest" description="Disordered" evidence="1">
    <location>
        <begin position="347"/>
        <end position="367"/>
    </location>
</feature>
<feature type="transmembrane region" description="Helical" evidence="2">
    <location>
        <begin position="622"/>
        <end position="641"/>
    </location>
</feature>
<evidence type="ECO:0000256" key="1">
    <source>
        <dbReference type="SAM" id="MobiDB-lite"/>
    </source>
</evidence>
<reference evidence="3" key="1">
    <citation type="journal article" date="2023" name="Mol. Phylogenet. Evol.">
        <title>Genome-scale phylogeny and comparative genomics of the fungal order Sordariales.</title>
        <authorList>
            <person name="Hensen N."/>
            <person name="Bonometti L."/>
            <person name="Westerberg I."/>
            <person name="Brannstrom I.O."/>
            <person name="Guillou S."/>
            <person name="Cros-Aarteil S."/>
            <person name="Calhoun S."/>
            <person name="Haridas S."/>
            <person name="Kuo A."/>
            <person name="Mondo S."/>
            <person name="Pangilinan J."/>
            <person name="Riley R."/>
            <person name="LaButti K."/>
            <person name="Andreopoulos B."/>
            <person name="Lipzen A."/>
            <person name="Chen C."/>
            <person name="Yan M."/>
            <person name="Daum C."/>
            <person name="Ng V."/>
            <person name="Clum A."/>
            <person name="Steindorff A."/>
            <person name="Ohm R.A."/>
            <person name="Martin F."/>
            <person name="Silar P."/>
            <person name="Natvig D.O."/>
            <person name="Lalanne C."/>
            <person name="Gautier V."/>
            <person name="Ament-Velasquez S.L."/>
            <person name="Kruys A."/>
            <person name="Hutchinson M.I."/>
            <person name="Powell A.J."/>
            <person name="Barry K."/>
            <person name="Miller A.N."/>
            <person name="Grigoriev I.V."/>
            <person name="Debuchy R."/>
            <person name="Gladieux P."/>
            <person name="Hiltunen Thoren M."/>
            <person name="Johannesson H."/>
        </authorList>
    </citation>
    <scope>NUCLEOTIDE SEQUENCE</scope>
    <source>
        <strain evidence="3">CBS 333.67</strain>
    </source>
</reference>
<feature type="transmembrane region" description="Helical" evidence="2">
    <location>
        <begin position="586"/>
        <end position="610"/>
    </location>
</feature>
<reference evidence="3" key="2">
    <citation type="submission" date="2023-06" db="EMBL/GenBank/DDBJ databases">
        <authorList>
            <consortium name="Lawrence Berkeley National Laboratory"/>
            <person name="Mondo S.J."/>
            <person name="Hensen N."/>
            <person name="Bonometti L."/>
            <person name="Westerberg I."/>
            <person name="Brannstrom I.O."/>
            <person name="Guillou S."/>
            <person name="Cros-Aarteil S."/>
            <person name="Calhoun S."/>
            <person name="Haridas S."/>
            <person name="Kuo A."/>
            <person name="Pangilinan J."/>
            <person name="Riley R."/>
            <person name="Labutti K."/>
            <person name="Andreopoulos B."/>
            <person name="Lipzen A."/>
            <person name="Chen C."/>
            <person name="Yanf M."/>
            <person name="Daum C."/>
            <person name="Ng V."/>
            <person name="Clum A."/>
            <person name="Steindorff A."/>
            <person name="Ohm R."/>
            <person name="Martin F."/>
            <person name="Silar P."/>
            <person name="Natvig D."/>
            <person name="Lalanne C."/>
            <person name="Gautier V."/>
            <person name="Ament-Velasquez S.L."/>
            <person name="Kruys A."/>
            <person name="Hutchinson M.I."/>
            <person name="Powell A.J."/>
            <person name="Barry K."/>
            <person name="Miller A.N."/>
            <person name="Grigoriev I.V."/>
            <person name="Debuchy R."/>
            <person name="Gladieux P."/>
            <person name="Thoren M.H."/>
            <person name="Johannesson H."/>
        </authorList>
    </citation>
    <scope>NUCLEOTIDE SEQUENCE</scope>
    <source>
        <strain evidence="3">CBS 333.67</strain>
    </source>
</reference>
<feature type="compositionally biased region" description="Low complexity" evidence="1">
    <location>
        <begin position="412"/>
        <end position="421"/>
    </location>
</feature>
<accession>A0AAJ0H4L3</accession>
<feature type="transmembrane region" description="Helical" evidence="2">
    <location>
        <begin position="115"/>
        <end position="136"/>
    </location>
</feature>
<protein>
    <submittedName>
        <fullName evidence="3">Uncharacterized protein</fullName>
    </submittedName>
</protein>
<feature type="transmembrane region" description="Helical" evidence="2">
    <location>
        <begin position="23"/>
        <end position="47"/>
    </location>
</feature>
<feature type="region of interest" description="Disordered" evidence="1">
    <location>
        <begin position="395"/>
        <end position="568"/>
    </location>
</feature>
<comment type="caution">
    <text evidence="3">The sequence shown here is derived from an EMBL/GenBank/DDBJ whole genome shotgun (WGS) entry which is preliminary data.</text>
</comment>
<sequence>MSTLMIELPDSCQLEDPGDPDVAGLVVIIAFLISTCLAFAMAITLYLRFAIPSLCNDIDAVIVTALKHVFHKRKPTRDEEGVTPEPEGEAGESIFTREAVDAILFDVLRSQNDQLLLLGLAITLSLYVRISELHQLSAYAFRMSTSTAWLTCVSLLFILIAVGGYVRRMARLLGIQELFFRRIFGLGEEYQWMMDPGRVVLNQRRIAKSSLGQGAPDWAAKPDARGLRDFLRILLGDLADSFFWELSWLVFYFTFGLTSLLVSWTALPPLSQWELSFGQLIPIFSLLFFATPAYDNYMASRRAKKGFSMDTSDAWLEFWTTAGQQGYTPVRLLDPLNYQVAQSVITKESRRGGDPAVPQEQRTATPGRWLRQVYTSGPGPVLQVDVLLRRSSGHPVLSDASVSGSGAPPLTGRASQSSARGSGKHEEHEAAPEDDCTDMKPMPVSPIDTEKTASPHNQGEDVDIDAGREGASPRANNRSDDSQKTSDHAHTHRADEDSLRIEHVDDGNDDTGRVFYSENRGSIGPSILQDGSVPNLHDNSKIMHEPGSSDNAELGDQSQPPSCSSPPAPRPTKNFYVYIYTFNRSLVICSIAYFTTLGFAYLPLLAIFLGGAFAGSVLGPNATAWAVVSSVVGASHLAALMSTDLAQIHRHVVALRKFQMQERREREREERVERMNREIHEHMIMTREPAYMVHRTDSYM</sequence>
<feature type="transmembrane region" description="Helical" evidence="2">
    <location>
        <begin position="242"/>
        <end position="264"/>
    </location>
</feature>
<gene>
    <name evidence="3" type="ORF">B0T15DRAFT_490321</name>
</gene>
<organism evidence="3 4">
    <name type="scientific">Chaetomium strumarium</name>
    <dbReference type="NCBI Taxonomy" id="1170767"/>
    <lineage>
        <taxon>Eukaryota</taxon>
        <taxon>Fungi</taxon>
        <taxon>Dikarya</taxon>
        <taxon>Ascomycota</taxon>
        <taxon>Pezizomycotina</taxon>
        <taxon>Sordariomycetes</taxon>
        <taxon>Sordariomycetidae</taxon>
        <taxon>Sordariales</taxon>
        <taxon>Chaetomiaceae</taxon>
        <taxon>Chaetomium</taxon>
    </lineage>
</organism>
<feature type="transmembrane region" description="Helical" evidence="2">
    <location>
        <begin position="276"/>
        <end position="294"/>
    </location>
</feature>
<name>A0AAJ0H4L3_9PEZI</name>
<dbReference type="Proteomes" id="UP001273166">
    <property type="component" value="Unassembled WGS sequence"/>
</dbReference>
<keyword evidence="2" id="KW-1133">Transmembrane helix</keyword>
<feature type="transmembrane region" description="Helical" evidence="2">
    <location>
        <begin position="148"/>
        <end position="166"/>
    </location>
</feature>
<dbReference type="PANTHER" id="PTHR37577:SF1">
    <property type="entry name" value="INTEGRAL MEMBRANE PROTEIN"/>
    <property type="match status" value="1"/>
</dbReference>
<keyword evidence="2" id="KW-0472">Membrane</keyword>
<proteinExistence type="predicted"/>
<evidence type="ECO:0000256" key="2">
    <source>
        <dbReference type="SAM" id="Phobius"/>
    </source>
</evidence>
<dbReference type="RefSeq" id="XP_062727508.1">
    <property type="nucleotide sequence ID" value="XM_062866671.1"/>
</dbReference>
<dbReference type="PANTHER" id="PTHR37577">
    <property type="entry name" value="INTEGRAL MEMBRANE PROTEIN"/>
    <property type="match status" value="1"/>
</dbReference>
<evidence type="ECO:0000313" key="3">
    <source>
        <dbReference type="EMBL" id="KAK3311728.1"/>
    </source>
</evidence>